<reference evidence="2" key="1">
    <citation type="submission" date="2019-11" db="EMBL/GenBank/DDBJ databases">
        <authorList>
            <person name="Liu Y."/>
            <person name="Hou J."/>
            <person name="Li T.-Q."/>
            <person name="Guan C.-H."/>
            <person name="Wu X."/>
            <person name="Wu H.-Z."/>
            <person name="Ling F."/>
            <person name="Zhang R."/>
            <person name="Shi X.-G."/>
            <person name="Ren J.-P."/>
            <person name="Chen E.-F."/>
            <person name="Sun J.-M."/>
        </authorList>
    </citation>
    <scope>NUCLEOTIDE SEQUENCE</scope>
    <source>
        <strain evidence="2">Adult_tree_wgs_1</strain>
        <tissue evidence="2">Leaves</tissue>
    </source>
</reference>
<feature type="transmembrane region" description="Helical" evidence="1">
    <location>
        <begin position="142"/>
        <end position="166"/>
    </location>
</feature>
<dbReference type="OrthoDB" id="8048523at2759"/>
<gene>
    <name evidence="2" type="ORF">RHSIM_Rhsim09G0214300</name>
</gene>
<dbReference type="InterPro" id="IPR034628">
    <property type="entry name" value="MEX1/MEX1-like"/>
</dbReference>
<dbReference type="AlphaFoldDB" id="A0A834GEZ3"/>
<feature type="transmembrane region" description="Helical" evidence="1">
    <location>
        <begin position="581"/>
        <end position="598"/>
    </location>
</feature>
<evidence type="ECO:0000313" key="2">
    <source>
        <dbReference type="EMBL" id="KAF7133195.1"/>
    </source>
</evidence>
<dbReference type="PANTHER" id="PTHR34809">
    <property type="entry name" value="MALTOSE EXCESS PROTEIN 1, CHLOROPLASTIC-RELATED"/>
    <property type="match status" value="1"/>
</dbReference>
<feature type="transmembrane region" description="Helical" evidence="1">
    <location>
        <begin position="228"/>
        <end position="248"/>
    </location>
</feature>
<feature type="transmembrane region" description="Helical" evidence="1">
    <location>
        <begin position="199"/>
        <end position="221"/>
    </location>
</feature>
<feature type="transmembrane region" description="Helical" evidence="1">
    <location>
        <begin position="289"/>
        <end position="308"/>
    </location>
</feature>
<comment type="caution">
    <text evidence="2">The sequence shown here is derived from an EMBL/GenBank/DDBJ whole genome shotgun (WGS) entry which is preliminary data.</text>
</comment>
<dbReference type="GO" id="GO:0009941">
    <property type="term" value="C:chloroplast envelope"/>
    <property type="evidence" value="ECO:0007669"/>
    <property type="project" value="TreeGrafter"/>
</dbReference>
<evidence type="ECO:0000256" key="1">
    <source>
        <dbReference type="SAM" id="Phobius"/>
    </source>
</evidence>
<feature type="transmembrane region" description="Helical" evidence="1">
    <location>
        <begin position="260"/>
        <end position="277"/>
    </location>
</feature>
<feature type="transmembrane region" description="Helical" evidence="1">
    <location>
        <begin position="320"/>
        <end position="339"/>
    </location>
</feature>
<dbReference type="Proteomes" id="UP000626092">
    <property type="component" value="Unassembled WGS sequence"/>
</dbReference>
<dbReference type="EMBL" id="WJXA01000009">
    <property type="protein sequence ID" value="KAF7133195.1"/>
    <property type="molecule type" value="Genomic_DNA"/>
</dbReference>
<dbReference type="GO" id="GO:0005363">
    <property type="term" value="F:maltose transmembrane transporter activity"/>
    <property type="evidence" value="ECO:0007669"/>
    <property type="project" value="TreeGrafter"/>
</dbReference>
<evidence type="ECO:0000313" key="3">
    <source>
        <dbReference type="Proteomes" id="UP000626092"/>
    </source>
</evidence>
<sequence length="620" mass="68262">MMAGCVLPIWSAPQLRAFRPSSSRNISNCSEGVPSHPYPQLRRIINLNFSFVGPSSGLSSLHHRLKPIPALDSEAEGVPPEYPIRHHQKRDVMFQSDGRESFEQWDSLTAKFAGAANIPFLVLQLPQILLNARNLLAGNKNALLAVPWLGMFTGLLGNLSLLSYFAKKRETEAVVVQTLGVISIYVVISQLAMAEAMPLPQFIVTSIVVASGLVLNFLNYFDLLSAGIWCFWEDFITIAGLSVLPQVMWSTFVPYIPDSILPGAVAFVIAVVGVVMARIGKLSEKGMKFFGATSGWTATFLFMWMPVAQSWTNFLNPNNIKGLSAFSMLLAMIGNGLMIPRALFIRDFMCSAQTSLAPPPRDKPRCLEGSARDIYKVNFDGSVRNKQKIARVGVVELGLLNIQVKGDLSNFINGSNSLECLLSSFGHIIQAARNCLRHFLSSSVSYVPRLGNYVAHCLSRLASDYQPLAFPHLRKGPVAIGSGMHNPLAWYWKTVLGSVAGALHLKPCQGSSLTILPSWRRNISVLLQAVSTFFPQPTCVPRDAGKELNAEMFTGSTWASVLYGWGNLIYMYCLKSISKEFFLAATAGLYIWIGFALWRDTKVYGYSSPLTSIKELIFGL</sequence>
<keyword evidence="1" id="KW-1133">Transmembrane helix</keyword>
<keyword evidence="3" id="KW-1185">Reference proteome</keyword>
<name>A0A834GEZ3_RHOSS</name>
<protein>
    <submittedName>
        <fullName evidence="2">Uncharacterized protein</fullName>
    </submittedName>
</protein>
<accession>A0A834GEZ3</accession>
<keyword evidence="1" id="KW-0812">Transmembrane</keyword>
<keyword evidence="1" id="KW-0472">Membrane</keyword>
<feature type="transmembrane region" description="Helical" evidence="1">
    <location>
        <begin position="173"/>
        <end position="193"/>
    </location>
</feature>
<dbReference type="PANTHER" id="PTHR34809:SF1">
    <property type="entry name" value="MALTOSE EXCESS PROTEIN 1, CHLOROPLASTIC-RELATED"/>
    <property type="match status" value="1"/>
</dbReference>
<proteinExistence type="predicted"/>
<organism evidence="2 3">
    <name type="scientific">Rhododendron simsii</name>
    <name type="common">Sims's rhododendron</name>
    <dbReference type="NCBI Taxonomy" id="118357"/>
    <lineage>
        <taxon>Eukaryota</taxon>
        <taxon>Viridiplantae</taxon>
        <taxon>Streptophyta</taxon>
        <taxon>Embryophyta</taxon>
        <taxon>Tracheophyta</taxon>
        <taxon>Spermatophyta</taxon>
        <taxon>Magnoliopsida</taxon>
        <taxon>eudicotyledons</taxon>
        <taxon>Gunneridae</taxon>
        <taxon>Pentapetalae</taxon>
        <taxon>asterids</taxon>
        <taxon>Ericales</taxon>
        <taxon>Ericaceae</taxon>
        <taxon>Ericoideae</taxon>
        <taxon>Rhodoreae</taxon>
        <taxon>Rhododendron</taxon>
    </lineage>
</organism>